<dbReference type="Proteomes" id="UP000789920">
    <property type="component" value="Unassembled WGS sequence"/>
</dbReference>
<reference evidence="1" key="1">
    <citation type="submission" date="2021-06" db="EMBL/GenBank/DDBJ databases">
        <authorList>
            <person name="Kallberg Y."/>
            <person name="Tangrot J."/>
            <person name="Rosling A."/>
        </authorList>
    </citation>
    <scope>NUCLEOTIDE SEQUENCE</scope>
    <source>
        <strain evidence="1">MA461A</strain>
    </source>
</reference>
<accession>A0ACA9MUN5</accession>
<organism evidence="1 2">
    <name type="scientific">Racocetra persica</name>
    <dbReference type="NCBI Taxonomy" id="160502"/>
    <lineage>
        <taxon>Eukaryota</taxon>
        <taxon>Fungi</taxon>
        <taxon>Fungi incertae sedis</taxon>
        <taxon>Mucoromycota</taxon>
        <taxon>Glomeromycotina</taxon>
        <taxon>Glomeromycetes</taxon>
        <taxon>Diversisporales</taxon>
        <taxon>Gigasporaceae</taxon>
        <taxon>Racocetra</taxon>
    </lineage>
</organism>
<feature type="non-terminal residue" evidence="1">
    <location>
        <position position="92"/>
    </location>
</feature>
<keyword evidence="2" id="KW-1185">Reference proteome</keyword>
<sequence>MSIKGNHISPNIIRETTVLSRINSSREACDLAITNHRADKQTTKEIKMKLLAPHNSNSQNELERLYSGQNSICDDMKLRQLIERDSLHARKN</sequence>
<evidence type="ECO:0000313" key="2">
    <source>
        <dbReference type="Proteomes" id="UP000789920"/>
    </source>
</evidence>
<evidence type="ECO:0000313" key="1">
    <source>
        <dbReference type="EMBL" id="CAG8608448.1"/>
    </source>
</evidence>
<comment type="caution">
    <text evidence="1">The sequence shown here is derived from an EMBL/GenBank/DDBJ whole genome shotgun (WGS) entry which is preliminary data.</text>
</comment>
<dbReference type="EMBL" id="CAJVQC010009731">
    <property type="protein sequence ID" value="CAG8608448.1"/>
    <property type="molecule type" value="Genomic_DNA"/>
</dbReference>
<name>A0ACA9MUN5_9GLOM</name>
<proteinExistence type="predicted"/>
<gene>
    <name evidence="1" type="ORF">RPERSI_LOCUS6206</name>
</gene>
<protein>
    <submittedName>
        <fullName evidence="1">21562_t:CDS:1</fullName>
    </submittedName>
</protein>